<reference evidence="2 3" key="1">
    <citation type="journal article" date="2013" name="PLoS Genet.">
        <title>The genome and development-dependent transcriptomes of Pyronema confluens: a window into fungal evolution.</title>
        <authorList>
            <person name="Traeger S."/>
            <person name="Altegoer F."/>
            <person name="Freitag M."/>
            <person name="Gabaldon T."/>
            <person name="Kempken F."/>
            <person name="Kumar A."/>
            <person name="Marcet-Houben M."/>
            <person name="Poggeler S."/>
            <person name="Stajich J.E."/>
            <person name="Nowrousian M."/>
        </authorList>
    </citation>
    <scope>NUCLEOTIDE SEQUENCE [LARGE SCALE GENOMIC DNA]</scope>
    <source>
        <strain evidence="3">CBS 100304</strain>
        <tissue evidence="2">Vegetative mycelium</tissue>
    </source>
</reference>
<sequence>MITVGQVSGLIAAAVHFLHFTIPVAIVVILVGHIGNENSAATWSVVNRVTQISLWPNILRADTVQTSNVRLAAKILTRLGTLTLLLLTIAGIVTPLGLSDAVQPSDATIANFEYAKDLSSWGQSTPPRPNFNFSRKCGDMLLMNCPGTFGGYRTFRNATGIYNIGEFDSATIDVRLPDNLTEIFTSVTGKEGSTLSGLFDIQYRLYDGHRSNQINGGNTYIQGSFRPVERLILKNAIQAIEGLVIDTRTGTDRTGGIGFRNHTIPVGSSLGATWKEDLTWVQPFTECVDTNLTFQFTSASSSRDTSVATYLVDNGGFADLARSYPYPGFWNDTQNVDLQARAYKAAWLSNAMTAIYLNITTAKGLKDMDPKKGEKYLLRKGDTSFGSGLPVINKITMSAINGEYLDMAGGFGNTSNTTGLKLSPGAQARMSITSKNFTTAQTICAGYGNADYGNIDTIGIHCGYVYGASRLEDGRDTLLFAPNSSYIRNLYVCASAARASIKEVSFLINGTANLDNLKVTSIKPKEYRDPSTKPMWAVENMNKTLAGWGVDAVLQDYTPLWGQVDPKYNGTPGLDFRQSESLVLPATSPGVSITYGEDSLAAKTVFSAGLNELYSDFSSGLPDYTGSLDYSIYVKWKQLTKKAESTGTMIDLIWTDLIASAVVGTKSAIPRVQKGSWMGVDAQPMGVNPGIQVSRYKKVIQYDWRYAIPAILCLLLWMAICAGAAFMWVFSRFNIEVMRQMLNQTSTGRVTTNLLHPNACDPTERTENWQRQAGGLKIRFDNISHQKETLLKGGESKTFATVSERGA</sequence>
<evidence type="ECO:0000313" key="2">
    <source>
        <dbReference type="EMBL" id="CCX31912.1"/>
    </source>
</evidence>
<accession>U4LK25</accession>
<evidence type="ECO:0000313" key="3">
    <source>
        <dbReference type="Proteomes" id="UP000018144"/>
    </source>
</evidence>
<name>U4LK25_PYROM</name>
<evidence type="ECO:0000256" key="1">
    <source>
        <dbReference type="SAM" id="Phobius"/>
    </source>
</evidence>
<organism evidence="2 3">
    <name type="scientific">Pyronema omphalodes (strain CBS 100304)</name>
    <name type="common">Pyronema confluens</name>
    <dbReference type="NCBI Taxonomy" id="1076935"/>
    <lineage>
        <taxon>Eukaryota</taxon>
        <taxon>Fungi</taxon>
        <taxon>Dikarya</taxon>
        <taxon>Ascomycota</taxon>
        <taxon>Pezizomycotina</taxon>
        <taxon>Pezizomycetes</taxon>
        <taxon>Pezizales</taxon>
        <taxon>Pyronemataceae</taxon>
        <taxon>Pyronema</taxon>
    </lineage>
</organism>
<dbReference type="Proteomes" id="UP000018144">
    <property type="component" value="Unassembled WGS sequence"/>
</dbReference>
<dbReference type="EMBL" id="HF935702">
    <property type="protein sequence ID" value="CCX31912.1"/>
    <property type="molecule type" value="Genomic_DNA"/>
</dbReference>
<gene>
    <name evidence="2" type="ORF">PCON_11989</name>
</gene>
<dbReference type="OrthoDB" id="3034003at2759"/>
<feature type="transmembrane region" description="Helical" evidence="1">
    <location>
        <begin position="6"/>
        <end position="31"/>
    </location>
</feature>
<feature type="transmembrane region" description="Helical" evidence="1">
    <location>
        <begin position="706"/>
        <end position="730"/>
    </location>
</feature>
<keyword evidence="1" id="KW-0812">Transmembrane</keyword>
<proteinExistence type="predicted"/>
<keyword evidence="1" id="KW-0472">Membrane</keyword>
<dbReference type="STRING" id="1076935.U4LK25"/>
<keyword evidence="1" id="KW-1133">Transmembrane helix</keyword>
<feature type="transmembrane region" description="Helical" evidence="1">
    <location>
        <begin position="79"/>
        <end position="98"/>
    </location>
</feature>
<protein>
    <submittedName>
        <fullName evidence="2">Uncharacterized protein</fullName>
    </submittedName>
</protein>
<keyword evidence="3" id="KW-1185">Reference proteome</keyword>
<dbReference type="AlphaFoldDB" id="U4LK25"/>
<dbReference type="OMA" id="RWTEDIT"/>
<dbReference type="eggNOG" id="ENOG502RYID">
    <property type="taxonomic scope" value="Eukaryota"/>
</dbReference>